<evidence type="ECO:0000313" key="1">
    <source>
        <dbReference type="EMBL" id="SQD77171.1"/>
    </source>
</evidence>
<protein>
    <submittedName>
        <fullName evidence="1">Uncharacterized protein</fullName>
    </submittedName>
</protein>
<gene>
    <name evidence="1" type="ORF">MORIYA_0693</name>
</gene>
<proteinExistence type="predicted"/>
<dbReference type="AlphaFoldDB" id="A0A330LMH6"/>
<keyword evidence="2" id="KW-1185">Reference proteome</keyword>
<evidence type="ECO:0000313" key="2">
    <source>
        <dbReference type="Proteomes" id="UP000250163"/>
    </source>
</evidence>
<organism evidence="1 2">
    <name type="scientific">Moritella yayanosii</name>
    <dbReference type="NCBI Taxonomy" id="69539"/>
    <lineage>
        <taxon>Bacteria</taxon>
        <taxon>Pseudomonadati</taxon>
        <taxon>Pseudomonadota</taxon>
        <taxon>Gammaproteobacteria</taxon>
        <taxon>Alteromonadales</taxon>
        <taxon>Moritellaceae</taxon>
        <taxon>Moritella</taxon>
    </lineage>
</organism>
<name>A0A330LMH6_9GAMM</name>
<sequence length="41" mass="4914">MWTLKASNWLNMAIYVILKQQNTQLYTLNKVVNVFCYFVTL</sequence>
<reference evidence="2" key="1">
    <citation type="submission" date="2018-05" db="EMBL/GenBank/DDBJ databases">
        <authorList>
            <person name="Cea G.-C."/>
            <person name="William W."/>
        </authorList>
    </citation>
    <scope>NUCLEOTIDE SEQUENCE [LARGE SCALE GENOMIC DNA]</scope>
    <source>
        <strain evidence="2">DB21MT 5</strain>
    </source>
</reference>
<dbReference type="KEGG" id="mya:MORIYA_0693"/>
<dbReference type="EMBL" id="LS483250">
    <property type="protein sequence ID" value="SQD77171.1"/>
    <property type="molecule type" value="Genomic_DNA"/>
</dbReference>
<dbReference type="Proteomes" id="UP000250163">
    <property type="component" value="Chromosome MORIYA"/>
</dbReference>
<accession>A0A330LMH6</accession>